<evidence type="ECO:0000259" key="1">
    <source>
        <dbReference type="Pfam" id="PF25297"/>
    </source>
</evidence>
<proteinExistence type="predicted"/>
<dbReference type="Proteomes" id="UP000831304">
    <property type="component" value="Chromosome"/>
</dbReference>
<dbReference type="EMBL" id="CP094533">
    <property type="protein sequence ID" value="UOE27541.1"/>
    <property type="molecule type" value="Genomic_DNA"/>
</dbReference>
<evidence type="ECO:0000313" key="3">
    <source>
        <dbReference type="Proteomes" id="UP000831304"/>
    </source>
</evidence>
<accession>A0ABY4AZJ5</accession>
<dbReference type="InterPro" id="IPR057200">
    <property type="entry name" value="DUF7878"/>
</dbReference>
<dbReference type="Pfam" id="PF25297">
    <property type="entry name" value="DUF7878"/>
    <property type="match status" value="1"/>
</dbReference>
<feature type="domain" description="DUF7878" evidence="1">
    <location>
        <begin position="8"/>
        <end position="124"/>
    </location>
</feature>
<organism evidence="2 3">
    <name type="scientific">Agromyces soli</name>
    <dbReference type="NCBI Taxonomy" id="659012"/>
    <lineage>
        <taxon>Bacteria</taxon>
        <taxon>Bacillati</taxon>
        <taxon>Actinomycetota</taxon>
        <taxon>Actinomycetes</taxon>
        <taxon>Micrococcales</taxon>
        <taxon>Microbacteriaceae</taxon>
        <taxon>Agromyces</taxon>
    </lineage>
</organism>
<keyword evidence="3" id="KW-1185">Reference proteome</keyword>
<sequence>MRLHITVDRLDAAELRGATQADFLIAVDGTLRIASDDAILFEEPTFPVVELAWLLSSWRATPRASFQFDSMSLEEVDTVEITPSSAGWTVASCYRPGSVLGPFDWAEVDAGIRAFVADVERQLRALGLDPAVVLQPRRNGWRRPAVSKTGGRRES</sequence>
<reference evidence="2 3" key="1">
    <citation type="submission" date="2022-03" db="EMBL/GenBank/DDBJ databases">
        <title>Agromyces sp. isolated from the gut of P. brevitarsis seulensis larvae.</title>
        <authorList>
            <person name="Won M."/>
            <person name="Kwon S.-W."/>
        </authorList>
    </citation>
    <scope>NUCLEOTIDE SEQUENCE [LARGE SCALE GENOMIC DNA]</scope>
    <source>
        <strain evidence="2 3">KACC 16215</strain>
    </source>
</reference>
<name>A0ABY4AZJ5_9MICO</name>
<dbReference type="RefSeq" id="WP_243570371.1">
    <property type="nucleotide sequence ID" value="NZ_BAAARD010000001.1"/>
</dbReference>
<evidence type="ECO:0000313" key="2">
    <source>
        <dbReference type="EMBL" id="UOE27541.1"/>
    </source>
</evidence>
<protein>
    <recommendedName>
        <fullName evidence="1">DUF7878 domain-containing protein</fullName>
    </recommendedName>
</protein>
<gene>
    <name evidence="2" type="ORF">MTP13_07115</name>
</gene>